<keyword evidence="3" id="KW-1185">Reference proteome</keyword>
<name>A0A0H2QX02_9AGAM</name>
<proteinExistence type="predicted"/>
<dbReference type="EMBL" id="KQ086950">
    <property type="protein sequence ID" value="KLO03854.1"/>
    <property type="molecule type" value="Genomic_DNA"/>
</dbReference>
<evidence type="ECO:0000313" key="3">
    <source>
        <dbReference type="Proteomes" id="UP000053477"/>
    </source>
</evidence>
<gene>
    <name evidence="2" type="ORF">SCHPADRAFT_948251</name>
</gene>
<organism evidence="2 3">
    <name type="scientific">Schizopora paradoxa</name>
    <dbReference type="NCBI Taxonomy" id="27342"/>
    <lineage>
        <taxon>Eukaryota</taxon>
        <taxon>Fungi</taxon>
        <taxon>Dikarya</taxon>
        <taxon>Basidiomycota</taxon>
        <taxon>Agaricomycotina</taxon>
        <taxon>Agaricomycetes</taxon>
        <taxon>Hymenochaetales</taxon>
        <taxon>Schizoporaceae</taxon>
        <taxon>Schizopora</taxon>
    </lineage>
</organism>
<reference evidence="2 3" key="1">
    <citation type="submission" date="2015-04" db="EMBL/GenBank/DDBJ databases">
        <title>Complete genome sequence of Schizopora paradoxa KUC8140, a cosmopolitan wood degrader in East Asia.</title>
        <authorList>
            <consortium name="DOE Joint Genome Institute"/>
            <person name="Min B."/>
            <person name="Park H."/>
            <person name="Jang Y."/>
            <person name="Kim J.-J."/>
            <person name="Kim K.H."/>
            <person name="Pangilinan J."/>
            <person name="Lipzen A."/>
            <person name="Riley R."/>
            <person name="Grigoriev I.V."/>
            <person name="Spatafora J.W."/>
            <person name="Choi I.-G."/>
        </authorList>
    </citation>
    <scope>NUCLEOTIDE SEQUENCE [LARGE SCALE GENOMIC DNA]</scope>
    <source>
        <strain evidence="2 3">KUC8140</strain>
    </source>
</reference>
<feature type="signal peptide" evidence="1">
    <location>
        <begin position="1"/>
        <end position="27"/>
    </location>
</feature>
<protein>
    <submittedName>
        <fullName evidence="2">Uncharacterized protein</fullName>
    </submittedName>
</protein>
<evidence type="ECO:0000313" key="2">
    <source>
        <dbReference type="EMBL" id="KLO03854.1"/>
    </source>
</evidence>
<dbReference type="AlphaFoldDB" id="A0A0H2QX02"/>
<feature type="chain" id="PRO_5005201176" evidence="1">
    <location>
        <begin position="28"/>
        <end position="170"/>
    </location>
</feature>
<sequence length="170" mass="18875">MRTHFVLGALLATLVHVLIGFLRGREALHVATTSSSEDLSPGADVSPLPVLPPFVNEKDLLKAQAITSWGYECFDSLPRVFKRAPKDIADIFGVRVKEIKSTGASICRAQRELSRALVDSVEECVSPLHHLVLVLTIRSTILKTLENLFIPSSLPRWKIRVWITRSRGVP</sequence>
<evidence type="ECO:0000256" key="1">
    <source>
        <dbReference type="SAM" id="SignalP"/>
    </source>
</evidence>
<dbReference type="InParanoid" id="A0A0H2QX02"/>
<dbReference type="Proteomes" id="UP000053477">
    <property type="component" value="Unassembled WGS sequence"/>
</dbReference>
<keyword evidence="1" id="KW-0732">Signal</keyword>
<accession>A0A0H2QX02</accession>